<dbReference type="Proteomes" id="UP000293036">
    <property type="component" value="Unassembled WGS sequence"/>
</dbReference>
<name>A0A4Q9V1T5_9ACTO</name>
<dbReference type="RefSeq" id="WP_131280306.1">
    <property type="nucleotide sequence ID" value="NZ_JBHSLR010000009.1"/>
</dbReference>
<dbReference type="GO" id="GO:0003723">
    <property type="term" value="F:RNA binding"/>
    <property type="evidence" value="ECO:0007669"/>
    <property type="project" value="UniProtKB-KW"/>
</dbReference>
<keyword evidence="1" id="KW-0694">RNA-binding</keyword>
<dbReference type="CDD" id="cd00165">
    <property type="entry name" value="S4"/>
    <property type="match status" value="1"/>
</dbReference>
<proteinExistence type="predicted"/>
<evidence type="ECO:0000313" key="3">
    <source>
        <dbReference type="Proteomes" id="UP000293036"/>
    </source>
</evidence>
<protein>
    <submittedName>
        <fullName evidence="2">RNA-binding S4 domain-containing protein</fullName>
    </submittedName>
</protein>
<dbReference type="Gene3D" id="3.10.290.10">
    <property type="entry name" value="RNA-binding S4 domain"/>
    <property type="match status" value="1"/>
</dbReference>
<keyword evidence="3" id="KW-1185">Reference proteome</keyword>
<sequence>MEEFPVRLPIKLGQLLKLASLAENGADARSLITEGYVYVNGELELRRTHQLSDGDEVRVDDGYGNSVSLKVVSE</sequence>
<dbReference type="Pfam" id="PF13275">
    <property type="entry name" value="S4_2"/>
    <property type="match status" value="1"/>
</dbReference>
<dbReference type="PROSITE" id="PS50889">
    <property type="entry name" value="S4"/>
    <property type="match status" value="1"/>
</dbReference>
<gene>
    <name evidence="2" type="ORF">EZJ44_02365</name>
</gene>
<accession>A0A4Q9V1T5</accession>
<evidence type="ECO:0000313" key="2">
    <source>
        <dbReference type="EMBL" id="TBW23035.1"/>
    </source>
</evidence>
<organism evidence="2 3">
    <name type="scientific">Arcanobacterium bovis</name>
    <dbReference type="NCBI Taxonomy" id="2529275"/>
    <lineage>
        <taxon>Bacteria</taxon>
        <taxon>Bacillati</taxon>
        <taxon>Actinomycetota</taxon>
        <taxon>Actinomycetes</taxon>
        <taxon>Actinomycetales</taxon>
        <taxon>Actinomycetaceae</taxon>
        <taxon>Arcanobacterium</taxon>
    </lineage>
</organism>
<dbReference type="InterPro" id="IPR036986">
    <property type="entry name" value="S4_RNA-bd_sf"/>
</dbReference>
<reference evidence="2 3" key="1">
    <citation type="submission" date="2019-02" db="EMBL/GenBank/DDBJ databases">
        <title>Arcanobacterium bovis sp. nov., isolated from the milk of a cow with mastitis.</title>
        <authorList>
            <person name="Sammra O."/>
            <person name="Foster G."/>
            <person name="Hassan A."/>
            <person name="Alssahen M."/>
            <person name="Laemmler C."/>
            <person name="Borowiak M."/>
            <person name="Malorny B."/>
            <person name="Abdulmawjood A."/>
        </authorList>
    </citation>
    <scope>NUCLEOTIDE SEQUENCE [LARGE SCALE GENOMIC DNA]</scope>
    <source>
        <strain evidence="2 3">C605018/01/1</strain>
    </source>
</reference>
<dbReference type="AlphaFoldDB" id="A0A4Q9V1T5"/>
<dbReference type="EMBL" id="SJDT01000002">
    <property type="protein sequence ID" value="TBW23035.1"/>
    <property type="molecule type" value="Genomic_DNA"/>
</dbReference>
<dbReference type="SUPFAM" id="SSF55174">
    <property type="entry name" value="Alpha-L RNA-binding motif"/>
    <property type="match status" value="1"/>
</dbReference>
<comment type="caution">
    <text evidence="2">The sequence shown here is derived from an EMBL/GenBank/DDBJ whole genome shotgun (WGS) entry which is preliminary data.</text>
</comment>
<evidence type="ECO:0000256" key="1">
    <source>
        <dbReference type="PROSITE-ProRule" id="PRU00182"/>
    </source>
</evidence>
<dbReference type="OrthoDB" id="9811532at2"/>